<dbReference type="InterPro" id="IPR037439">
    <property type="entry name" value="Branching_enzy"/>
</dbReference>
<feature type="active site" description="Proton donor" evidence="7">
    <location>
        <position position="328"/>
    </location>
</feature>
<dbReference type="OrthoDB" id="9761875at2"/>
<name>A0A1W2H4F1_9BACT</name>
<dbReference type="SUPFAM" id="SSF51445">
    <property type="entry name" value="(Trans)glycosidases"/>
    <property type="match status" value="1"/>
</dbReference>
<feature type="active site" description="Nucleophile" evidence="7">
    <location>
        <position position="283"/>
    </location>
</feature>
<dbReference type="AlphaFoldDB" id="A0A1W2H4F1"/>
<dbReference type="InterPro" id="IPR014756">
    <property type="entry name" value="Ig_E-set"/>
</dbReference>
<dbReference type="GO" id="GO:0005978">
    <property type="term" value="P:glycogen biosynthetic process"/>
    <property type="evidence" value="ECO:0007669"/>
    <property type="project" value="InterPro"/>
</dbReference>
<keyword evidence="5" id="KW-0808">Transferase</keyword>
<dbReference type="InterPro" id="IPR006048">
    <property type="entry name" value="A-amylase/branching_C"/>
</dbReference>
<keyword evidence="6" id="KW-0119">Carbohydrate metabolism</keyword>
<evidence type="ECO:0000313" key="10">
    <source>
        <dbReference type="Proteomes" id="UP000192333"/>
    </source>
</evidence>
<dbReference type="InterPro" id="IPR013780">
    <property type="entry name" value="Glyco_hydro_b"/>
</dbReference>
<dbReference type="PIRSF" id="PIRSF000463">
    <property type="entry name" value="GlgB"/>
    <property type="match status" value="1"/>
</dbReference>
<comment type="function">
    <text evidence="2">Catalyzes the formation of the alpha-1,6-glucosidic linkages in glycogen by scission of a 1,4-alpha-linked oligosaccharide from growing alpha-1,4-glucan chains and the subsequent attachment of the oligosaccharide to the alpha-1,6 position.</text>
</comment>
<dbReference type="Pfam" id="PF02922">
    <property type="entry name" value="CBM_48"/>
    <property type="match status" value="1"/>
</dbReference>
<dbReference type="Gene3D" id="2.60.40.1180">
    <property type="entry name" value="Golgi alpha-mannosidase II"/>
    <property type="match status" value="1"/>
</dbReference>
<dbReference type="Pfam" id="PF02806">
    <property type="entry name" value="Alpha-amylase_C"/>
    <property type="match status" value="1"/>
</dbReference>
<dbReference type="PANTHER" id="PTHR43651:SF11">
    <property type="entry name" value="MALTO-OLIGOSYLTREHALOSE TREHALOHYDROLASE"/>
    <property type="match status" value="1"/>
</dbReference>
<comment type="similarity">
    <text evidence="3">Belongs to the glycosyl hydrolase 13 family. GlgB subfamily.</text>
</comment>
<evidence type="ECO:0000259" key="8">
    <source>
        <dbReference type="SMART" id="SM00642"/>
    </source>
</evidence>
<proteinExistence type="inferred from homology"/>
<dbReference type="CDD" id="cd11325">
    <property type="entry name" value="AmyAc_GTHase"/>
    <property type="match status" value="1"/>
</dbReference>
<evidence type="ECO:0000256" key="3">
    <source>
        <dbReference type="ARBA" id="ARBA00009000"/>
    </source>
</evidence>
<dbReference type="InterPro" id="IPR017853">
    <property type="entry name" value="GH"/>
</dbReference>
<evidence type="ECO:0000256" key="6">
    <source>
        <dbReference type="ARBA" id="ARBA00023277"/>
    </source>
</evidence>
<dbReference type="PANTHER" id="PTHR43651">
    <property type="entry name" value="1,4-ALPHA-GLUCAN-BRANCHING ENZYME"/>
    <property type="match status" value="1"/>
</dbReference>
<dbReference type="SUPFAM" id="SSF51011">
    <property type="entry name" value="Glycosyl hydrolase domain"/>
    <property type="match status" value="1"/>
</dbReference>
<dbReference type="Gene3D" id="3.20.20.80">
    <property type="entry name" value="Glycosidases"/>
    <property type="match status" value="1"/>
</dbReference>
<dbReference type="Gene3D" id="2.60.40.10">
    <property type="entry name" value="Immunoglobulins"/>
    <property type="match status" value="1"/>
</dbReference>
<evidence type="ECO:0000256" key="5">
    <source>
        <dbReference type="ARBA" id="ARBA00022679"/>
    </source>
</evidence>
<dbReference type="GO" id="GO:0004553">
    <property type="term" value="F:hydrolase activity, hydrolyzing O-glycosyl compounds"/>
    <property type="evidence" value="ECO:0007669"/>
    <property type="project" value="InterPro"/>
</dbReference>
<comment type="catalytic activity">
    <reaction evidence="1">
        <text>Transfers a segment of a (1-&gt;4)-alpha-D-glucan chain to a primary hydroxy group in a similar glucan chain.</text>
        <dbReference type="EC" id="2.4.1.18"/>
    </reaction>
</comment>
<protein>
    <recommendedName>
        <fullName evidence="4">1,4-alpha-glucan branching enzyme</fullName>
        <ecNumber evidence="4">2.4.1.18</ecNumber>
    </recommendedName>
</protein>
<dbReference type="InterPro" id="IPR013783">
    <property type="entry name" value="Ig-like_fold"/>
</dbReference>
<dbReference type="CDD" id="cd02855">
    <property type="entry name" value="E_set_GBE_prok_N"/>
    <property type="match status" value="1"/>
</dbReference>
<dbReference type="InterPro" id="IPR004193">
    <property type="entry name" value="Glyco_hydro_13_N"/>
</dbReference>
<dbReference type="GO" id="GO:0043169">
    <property type="term" value="F:cation binding"/>
    <property type="evidence" value="ECO:0007669"/>
    <property type="project" value="InterPro"/>
</dbReference>
<dbReference type="SUPFAM" id="SSF81296">
    <property type="entry name" value="E set domains"/>
    <property type="match status" value="1"/>
</dbReference>
<dbReference type="SMART" id="SM00642">
    <property type="entry name" value="Aamy"/>
    <property type="match status" value="1"/>
</dbReference>
<dbReference type="InterPro" id="IPR044143">
    <property type="entry name" value="GlgB_N_E_set_prok"/>
</dbReference>
<dbReference type="STRING" id="758820.SAMN00777080_2441"/>
<evidence type="ECO:0000256" key="1">
    <source>
        <dbReference type="ARBA" id="ARBA00000826"/>
    </source>
</evidence>
<sequence length="598" mass="68834">MESNKKQGMGSIVGEVGVTFRVWAPNADQVFVMGEFSDWREEQFPLDFEGEGYWARHVEEAKSGNEYKFLIINGDQRLYKNDPYALKLNHSNGNSIIYDPFHDWQDHEFRIAPFNELVIYEMHIGTFNREGLHEGEVGTFYSAVDKLDYLQELGINAIELMPVMEFSGDNSWGYNPCYPFAVETAYGGPDGLKHFIYEAHIRGIAVIMDVVYNHFGPSDLDIWQFDGWSENGYGGIYFYNDERARTPWGDNRPDFGRKEVRNYIRDNALMWLNAYQCDGLRLDATAIIRFIGWEIPYDKTVLEEGYFFLQELNEEIREKFPYKILIAEDLKADAIVTAPISKNGLGFHTQWGLGFADYVKRVLLEVNDRHRNLQLIVESLFFSFNNDVFQRVIFTESHDEVANGSSRLPEEIDPGNADGEYAKKKSTLGAITLFTSAGIPMIFQGQEFMTHGFFSDSEELNWEMQRENQGIFQMYRDLIWMRSGKNKDLVGLTGNQVQTLHFHQDNLVLAFSRTHLDFQDRPVIVILNFSSNEYFGYQVGIPFEAELDVKFNSGWKGYDEDFSDTTLLGVQIEGAFEGQDHSIKVDLPSFGGVILVRK</sequence>
<evidence type="ECO:0000256" key="4">
    <source>
        <dbReference type="ARBA" id="ARBA00012541"/>
    </source>
</evidence>
<dbReference type="Pfam" id="PF00128">
    <property type="entry name" value="Alpha-amylase"/>
    <property type="match status" value="2"/>
</dbReference>
<dbReference type="InterPro" id="IPR006047">
    <property type="entry name" value="GH13_cat_dom"/>
</dbReference>
<dbReference type="RefSeq" id="WP_084120695.1">
    <property type="nucleotide sequence ID" value="NZ_LT838813.1"/>
</dbReference>
<dbReference type="GO" id="GO:0003844">
    <property type="term" value="F:1,4-alpha-glucan branching enzyme activity"/>
    <property type="evidence" value="ECO:0007669"/>
    <property type="project" value="UniProtKB-EC"/>
</dbReference>
<keyword evidence="10" id="KW-1185">Reference proteome</keyword>
<organism evidence="9 10">
    <name type="scientific">Aquiflexum balticum DSM 16537</name>
    <dbReference type="NCBI Taxonomy" id="758820"/>
    <lineage>
        <taxon>Bacteria</taxon>
        <taxon>Pseudomonadati</taxon>
        <taxon>Bacteroidota</taxon>
        <taxon>Cytophagia</taxon>
        <taxon>Cytophagales</taxon>
        <taxon>Cyclobacteriaceae</taxon>
        <taxon>Aquiflexum</taxon>
    </lineage>
</organism>
<dbReference type="EMBL" id="LT838813">
    <property type="protein sequence ID" value="SMD43830.1"/>
    <property type="molecule type" value="Genomic_DNA"/>
</dbReference>
<evidence type="ECO:0000313" key="9">
    <source>
        <dbReference type="EMBL" id="SMD43830.1"/>
    </source>
</evidence>
<evidence type="ECO:0000256" key="7">
    <source>
        <dbReference type="PIRSR" id="PIRSR000463-1"/>
    </source>
</evidence>
<reference evidence="10" key="1">
    <citation type="submission" date="2017-04" db="EMBL/GenBank/DDBJ databases">
        <authorList>
            <person name="Varghese N."/>
            <person name="Submissions S."/>
        </authorList>
    </citation>
    <scope>NUCLEOTIDE SEQUENCE [LARGE SCALE GENOMIC DNA]</scope>
    <source>
        <strain evidence="10">DSM 16537</strain>
    </source>
</reference>
<dbReference type="EC" id="2.4.1.18" evidence="4"/>
<feature type="domain" description="Glycosyl hydrolase family 13 catalytic" evidence="8">
    <location>
        <begin position="121"/>
        <end position="482"/>
    </location>
</feature>
<accession>A0A1W2H4F1</accession>
<dbReference type="Proteomes" id="UP000192333">
    <property type="component" value="Chromosome I"/>
</dbReference>
<gene>
    <name evidence="9" type="ORF">SAMN00777080_2441</name>
</gene>
<evidence type="ECO:0000256" key="2">
    <source>
        <dbReference type="ARBA" id="ARBA00002953"/>
    </source>
</evidence>